<dbReference type="Proteomes" id="UP000037460">
    <property type="component" value="Unassembled WGS sequence"/>
</dbReference>
<keyword evidence="1" id="KW-0175">Coiled coil</keyword>
<evidence type="ECO:0000313" key="3">
    <source>
        <dbReference type="EMBL" id="KOO26492.1"/>
    </source>
</evidence>
<proteinExistence type="predicted"/>
<reference evidence="4" key="1">
    <citation type="journal article" date="2015" name="PLoS Genet.">
        <title>Genome Sequence and Transcriptome Analyses of Chrysochromulina tobin: Metabolic Tools for Enhanced Algal Fitness in the Prominent Order Prymnesiales (Haptophyceae).</title>
        <authorList>
            <person name="Hovde B.T."/>
            <person name="Deodato C.R."/>
            <person name="Hunsperger H.M."/>
            <person name="Ryken S.A."/>
            <person name="Yost W."/>
            <person name="Jha R.K."/>
            <person name="Patterson J."/>
            <person name="Monnat R.J. Jr."/>
            <person name="Barlow S.B."/>
            <person name="Starkenburg S.R."/>
            <person name="Cattolico R.A."/>
        </authorList>
    </citation>
    <scope>NUCLEOTIDE SEQUENCE</scope>
    <source>
        <strain evidence="4">CCMP291</strain>
    </source>
</reference>
<feature type="region of interest" description="Disordered" evidence="2">
    <location>
        <begin position="1"/>
        <end position="48"/>
    </location>
</feature>
<accession>A0A0M0JJK9</accession>
<feature type="compositionally biased region" description="Pro residues" evidence="2">
    <location>
        <begin position="18"/>
        <end position="48"/>
    </location>
</feature>
<feature type="compositionally biased region" description="Basic and acidic residues" evidence="2">
    <location>
        <begin position="234"/>
        <end position="255"/>
    </location>
</feature>
<gene>
    <name evidence="3" type="ORF">Ctob_008762</name>
</gene>
<evidence type="ECO:0000256" key="2">
    <source>
        <dbReference type="SAM" id="MobiDB-lite"/>
    </source>
</evidence>
<feature type="region of interest" description="Disordered" evidence="2">
    <location>
        <begin position="234"/>
        <end position="269"/>
    </location>
</feature>
<keyword evidence="4" id="KW-1185">Reference proteome</keyword>
<comment type="caution">
    <text evidence="3">The sequence shown here is derived from an EMBL/GenBank/DDBJ whole genome shotgun (WGS) entry which is preliminary data.</text>
</comment>
<protein>
    <submittedName>
        <fullName evidence="3">Uncharacterized protein</fullName>
    </submittedName>
</protein>
<sequence length="269" mass="29269">MDMQKSHSRSSSAYLFSQPPPTYLASPPPPTYLASPPPPAYLASPPPPAYLISPPPSAYLVASSSVHGVSPTQPPTYLGEHPVALSMYPATDRVLLEHARLKLSHSHETERRAAEYTAQLERRVGELDIDLGRARDEASQLREELRRAKAAASEEVRCSAAATRSVKDLQAEVETLRRRCDQYQAKLVDVESDRDQAVATVQALRSAALWTPSGLQSGATVALLTGQLLSARQQQEEHKARALSADRRAMSEQKRANALASKVASLDGK</sequence>
<name>A0A0M0JJK9_9EUKA</name>
<dbReference type="AlphaFoldDB" id="A0A0M0JJK9"/>
<organism evidence="3 4">
    <name type="scientific">Chrysochromulina tobinii</name>
    <dbReference type="NCBI Taxonomy" id="1460289"/>
    <lineage>
        <taxon>Eukaryota</taxon>
        <taxon>Haptista</taxon>
        <taxon>Haptophyta</taxon>
        <taxon>Prymnesiophyceae</taxon>
        <taxon>Prymnesiales</taxon>
        <taxon>Chrysochromulinaceae</taxon>
        <taxon>Chrysochromulina</taxon>
    </lineage>
</organism>
<evidence type="ECO:0000256" key="1">
    <source>
        <dbReference type="SAM" id="Coils"/>
    </source>
</evidence>
<dbReference type="EMBL" id="JWZX01002843">
    <property type="protein sequence ID" value="KOO26492.1"/>
    <property type="molecule type" value="Genomic_DNA"/>
</dbReference>
<feature type="coiled-coil region" evidence="1">
    <location>
        <begin position="124"/>
        <end position="193"/>
    </location>
</feature>
<evidence type="ECO:0000313" key="4">
    <source>
        <dbReference type="Proteomes" id="UP000037460"/>
    </source>
</evidence>